<organism evidence="1 2">
    <name type="scientific">Lasius niger</name>
    <name type="common">Black garden ant</name>
    <dbReference type="NCBI Taxonomy" id="67767"/>
    <lineage>
        <taxon>Eukaryota</taxon>
        <taxon>Metazoa</taxon>
        <taxon>Ecdysozoa</taxon>
        <taxon>Arthropoda</taxon>
        <taxon>Hexapoda</taxon>
        <taxon>Insecta</taxon>
        <taxon>Pterygota</taxon>
        <taxon>Neoptera</taxon>
        <taxon>Endopterygota</taxon>
        <taxon>Hymenoptera</taxon>
        <taxon>Apocrita</taxon>
        <taxon>Aculeata</taxon>
        <taxon>Formicoidea</taxon>
        <taxon>Formicidae</taxon>
        <taxon>Formicinae</taxon>
        <taxon>Lasius</taxon>
        <taxon>Lasius</taxon>
    </lineage>
</organism>
<comment type="caution">
    <text evidence="1">The sequence shown here is derived from an EMBL/GenBank/DDBJ whole genome shotgun (WGS) entry which is preliminary data.</text>
</comment>
<dbReference type="InterPro" id="IPR036691">
    <property type="entry name" value="Endo/exonu/phosph_ase_sf"/>
</dbReference>
<evidence type="ECO:0000313" key="2">
    <source>
        <dbReference type="Proteomes" id="UP000036403"/>
    </source>
</evidence>
<keyword evidence="1" id="KW-0548">Nucleotidyltransferase</keyword>
<gene>
    <name evidence="1" type="ORF">RF55_14275</name>
</gene>
<dbReference type="EMBL" id="LBMM01011703">
    <property type="protein sequence ID" value="KMQ86684.1"/>
    <property type="molecule type" value="Genomic_DNA"/>
</dbReference>
<proteinExistence type="predicted"/>
<evidence type="ECO:0000313" key="1">
    <source>
        <dbReference type="EMBL" id="KMQ86684.1"/>
    </source>
</evidence>
<dbReference type="SUPFAM" id="SSF56219">
    <property type="entry name" value="DNase I-like"/>
    <property type="match status" value="1"/>
</dbReference>
<keyword evidence="2" id="KW-1185">Reference proteome</keyword>
<name>A0A0J7K8Q9_LASNI</name>
<keyword evidence="1" id="KW-0695">RNA-directed DNA polymerase</keyword>
<sequence length="247" mass="27978">MAILNVVNSNVPIPNVVKLNVSIPNVVRSNVAILNVVKLNVSIPNVVRSNVAILNVVKATFMQLFTWPFRTCGNVSLRKKRPELEMRSKDYDLILLSETWLNPEDRWLLRNFDVIRSDRDARRGGGMAIMIRNGIKYQIIYNLYNANKKLEICGIKTVLNSKNIAIVSVYRPPQAVTLTHTILYGAALIRAPKAKRFWIFVWILILPSSTMAQLPDLRLHTHKAPQSTFRSQIVLFALGGYQGIMGQ</sequence>
<dbReference type="STRING" id="67767.A0A0J7K8Q9"/>
<keyword evidence="1" id="KW-0808">Transferase</keyword>
<dbReference type="Gene3D" id="3.60.10.10">
    <property type="entry name" value="Endonuclease/exonuclease/phosphatase"/>
    <property type="match status" value="1"/>
</dbReference>
<protein>
    <submittedName>
        <fullName evidence="1">Rna-directed dna polymerase from mobile element jockey</fullName>
    </submittedName>
</protein>
<accession>A0A0J7K8Q9</accession>
<dbReference type="PaxDb" id="67767-A0A0J7K8Q9"/>
<dbReference type="AlphaFoldDB" id="A0A0J7K8Q9"/>
<dbReference type="GO" id="GO:0003964">
    <property type="term" value="F:RNA-directed DNA polymerase activity"/>
    <property type="evidence" value="ECO:0007669"/>
    <property type="project" value="UniProtKB-KW"/>
</dbReference>
<reference evidence="1 2" key="1">
    <citation type="submission" date="2015-04" db="EMBL/GenBank/DDBJ databases">
        <title>Lasius niger genome sequencing.</title>
        <authorList>
            <person name="Konorov E.A."/>
            <person name="Nikitin M.A."/>
            <person name="Kirill M.V."/>
            <person name="Chang P."/>
        </authorList>
    </citation>
    <scope>NUCLEOTIDE SEQUENCE [LARGE SCALE GENOMIC DNA]</scope>
    <source>
        <tissue evidence="1">Whole</tissue>
    </source>
</reference>
<dbReference type="OrthoDB" id="7698997at2759"/>
<dbReference type="Proteomes" id="UP000036403">
    <property type="component" value="Unassembled WGS sequence"/>
</dbReference>